<dbReference type="PRINTS" id="PR00344">
    <property type="entry name" value="BCTRLSENSOR"/>
</dbReference>
<dbReference type="Pfam" id="PF00512">
    <property type="entry name" value="HisKA"/>
    <property type="match status" value="1"/>
</dbReference>
<keyword evidence="4" id="KW-0597">Phosphoprotein</keyword>
<dbReference type="InterPro" id="IPR036890">
    <property type="entry name" value="HATPase_C_sf"/>
</dbReference>
<evidence type="ECO:0000256" key="5">
    <source>
        <dbReference type="ARBA" id="ARBA00022679"/>
    </source>
</evidence>
<evidence type="ECO:0000256" key="4">
    <source>
        <dbReference type="ARBA" id="ARBA00022553"/>
    </source>
</evidence>
<dbReference type="GO" id="GO:0005886">
    <property type="term" value="C:plasma membrane"/>
    <property type="evidence" value="ECO:0007669"/>
    <property type="project" value="TreeGrafter"/>
</dbReference>
<comment type="subcellular location">
    <subcellularLocation>
        <location evidence="2">Membrane</location>
    </subcellularLocation>
</comment>
<dbReference type="RefSeq" id="WP_110940543.1">
    <property type="nucleotide sequence ID" value="NZ_FQZV01000014.1"/>
</dbReference>
<dbReference type="OrthoDB" id="335833at2"/>
<comment type="catalytic activity">
    <reaction evidence="1">
        <text>ATP + protein L-histidine = ADP + protein N-phospho-L-histidine.</text>
        <dbReference type="EC" id="2.7.13.3"/>
    </reaction>
</comment>
<keyword evidence="8 9" id="KW-0472">Membrane</keyword>
<dbReference type="InterPro" id="IPR036097">
    <property type="entry name" value="HisK_dim/P_sf"/>
</dbReference>
<evidence type="ECO:0000313" key="11">
    <source>
        <dbReference type="EMBL" id="SHJ10970.1"/>
    </source>
</evidence>
<dbReference type="EMBL" id="FQZV01000014">
    <property type="protein sequence ID" value="SHJ10970.1"/>
    <property type="molecule type" value="Genomic_DNA"/>
</dbReference>
<evidence type="ECO:0000256" key="7">
    <source>
        <dbReference type="ARBA" id="ARBA00023012"/>
    </source>
</evidence>
<dbReference type="SMART" id="SM00388">
    <property type="entry name" value="HisKA"/>
    <property type="match status" value="1"/>
</dbReference>
<protein>
    <recommendedName>
        <fullName evidence="3">histidine kinase</fullName>
        <ecNumber evidence="3">2.7.13.3</ecNumber>
    </recommendedName>
</protein>
<dbReference type="Gene3D" id="1.10.287.130">
    <property type="match status" value="1"/>
</dbReference>
<evidence type="ECO:0000256" key="3">
    <source>
        <dbReference type="ARBA" id="ARBA00012438"/>
    </source>
</evidence>
<evidence type="ECO:0000256" key="2">
    <source>
        <dbReference type="ARBA" id="ARBA00004370"/>
    </source>
</evidence>
<dbReference type="InterPro" id="IPR050351">
    <property type="entry name" value="BphY/WalK/GraS-like"/>
</dbReference>
<dbReference type="SUPFAM" id="SSF55874">
    <property type="entry name" value="ATPase domain of HSP90 chaperone/DNA topoisomerase II/histidine kinase"/>
    <property type="match status" value="1"/>
</dbReference>
<dbReference type="GO" id="GO:0016036">
    <property type="term" value="P:cellular response to phosphate starvation"/>
    <property type="evidence" value="ECO:0007669"/>
    <property type="project" value="TreeGrafter"/>
</dbReference>
<evidence type="ECO:0000256" key="6">
    <source>
        <dbReference type="ARBA" id="ARBA00022777"/>
    </source>
</evidence>
<gene>
    <name evidence="11" type="ORF">SAMN02745975_01313</name>
</gene>
<keyword evidence="6 11" id="KW-0418">Kinase</keyword>
<dbReference type="FunFam" id="1.10.287.130:FF:000001">
    <property type="entry name" value="Two-component sensor histidine kinase"/>
    <property type="match status" value="1"/>
</dbReference>
<evidence type="ECO:0000256" key="9">
    <source>
        <dbReference type="SAM" id="Phobius"/>
    </source>
</evidence>
<dbReference type="STRING" id="1121919.SAMN02745975_01313"/>
<dbReference type="EC" id="2.7.13.3" evidence="3"/>
<proteinExistence type="predicted"/>
<reference evidence="12" key="1">
    <citation type="submission" date="2016-11" db="EMBL/GenBank/DDBJ databases">
        <authorList>
            <person name="Varghese N."/>
            <person name="Submissions S."/>
        </authorList>
    </citation>
    <scope>NUCLEOTIDE SEQUENCE [LARGE SCALE GENOMIC DNA]</scope>
    <source>
        <strain evidence="12">DSM 17957</strain>
    </source>
</reference>
<dbReference type="SMART" id="SM00387">
    <property type="entry name" value="HATPase_c"/>
    <property type="match status" value="1"/>
</dbReference>
<name>A0A1M6GM06_9FIRM</name>
<keyword evidence="12" id="KW-1185">Reference proteome</keyword>
<organism evidence="11 12">
    <name type="scientific">Geosporobacter subterraneus DSM 17957</name>
    <dbReference type="NCBI Taxonomy" id="1121919"/>
    <lineage>
        <taxon>Bacteria</taxon>
        <taxon>Bacillati</taxon>
        <taxon>Bacillota</taxon>
        <taxon>Clostridia</taxon>
        <taxon>Peptostreptococcales</taxon>
        <taxon>Thermotaleaceae</taxon>
        <taxon>Geosporobacter</taxon>
    </lineage>
</organism>
<dbReference type="Proteomes" id="UP000184536">
    <property type="component" value="Unassembled WGS sequence"/>
</dbReference>
<keyword evidence="9" id="KW-1133">Transmembrane helix</keyword>
<dbReference type="CDD" id="cd00082">
    <property type="entry name" value="HisKA"/>
    <property type="match status" value="1"/>
</dbReference>
<feature type="transmembrane region" description="Helical" evidence="9">
    <location>
        <begin position="6"/>
        <end position="27"/>
    </location>
</feature>
<accession>A0A1M6GM06</accession>
<dbReference type="InterPro" id="IPR003661">
    <property type="entry name" value="HisK_dim/P_dom"/>
</dbReference>
<keyword evidence="7" id="KW-0902">Two-component regulatory system</keyword>
<dbReference type="SUPFAM" id="SSF47384">
    <property type="entry name" value="Homodimeric domain of signal transducing histidine kinase"/>
    <property type="match status" value="1"/>
</dbReference>
<dbReference type="GO" id="GO:0000155">
    <property type="term" value="F:phosphorelay sensor kinase activity"/>
    <property type="evidence" value="ECO:0007669"/>
    <property type="project" value="InterPro"/>
</dbReference>
<evidence type="ECO:0000313" key="12">
    <source>
        <dbReference type="Proteomes" id="UP000184536"/>
    </source>
</evidence>
<keyword evidence="9" id="KW-0812">Transmembrane</keyword>
<keyword evidence="5" id="KW-0808">Transferase</keyword>
<dbReference type="GO" id="GO:0004721">
    <property type="term" value="F:phosphoprotein phosphatase activity"/>
    <property type="evidence" value="ECO:0007669"/>
    <property type="project" value="TreeGrafter"/>
</dbReference>
<evidence type="ECO:0000256" key="1">
    <source>
        <dbReference type="ARBA" id="ARBA00000085"/>
    </source>
</evidence>
<dbReference type="InterPro" id="IPR005467">
    <property type="entry name" value="His_kinase_dom"/>
</dbReference>
<dbReference type="PROSITE" id="PS50109">
    <property type="entry name" value="HIS_KIN"/>
    <property type="match status" value="1"/>
</dbReference>
<dbReference type="PANTHER" id="PTHR45453">
    <property type="entry name" value="PHOSPHATE REGULON SENSOR PROTEIN PHOR"/>
    <property type="match status" value="1"/>
</dbReference>
<dbReference type="PANTHER" id="PTHR45453:SF1">
    <property type="entry name" value="PHOSPHATE REGULON SENSOR PROTEIN PHOR"/>
    <property type="match status" value="1"/>
</dbReference>
<feature type="transmembrane region" description="Helical" evidence="9">
    <location>
        <begin position="39"/>
        <end position="59"/>
    </location>
</feature>
<sequence>MKKQKLQFNLLISGCGGITFLLLGMEAMEIEGTELRQPLWVLLLVLWGILLFQSIRIFAAAEQIQQQAGRILSGNENARIYVHDRGMMAELSQTLNDILELLQKTSIERQRSEESQKRLLSNISHDMRTPLTSILGYLEALRDGVAQSPEERQEYLDIVFSKARYLKNLVSEIFYMAKLDAEDLPLHPVPCDLSELLRECIIDFLPELQRQQMKLQVEIPEAYQSVYIDRMSIIRVCSNLLKNAIQHGKAGGIIGIQLVSEEKDYIVHVWDKGPGIETEHLSRLFDRLYRVDQARNSAAGSGLGLAIAKKLLEKQGGKIWVESVPFEKTVFSFSLPRS</sequence>
<dbReference type="InterPro" id="IPR003594">
    <property type="entry name" value="HATPase_dom"/>
</dbReference>
<dbReference type="InterPro" id="IPR004358">
    <property type="entry name" value="Sig_transdc_His_kin-like_C"/>
</dbReference>
<dbReference type="AlphaFoldDB" id="A0A1M6GM06"/>
<dbReference type="FunFam" id="3.30.565.10:FF:000006">
    <property type="entry name" value="Sensor histidine kinase WalK"/>
    <property type="match status" value="1"/>
</dbReference>
<dbReference type="Gene3D" id="3.30.565.10">
    <property type="entry name" value="Histidine kinase-like ATPase, C-terminal domain"/>
    <property type="match status" value="1"/>
</dbReference>
<feature type="domain" description="Histidine kinase" evidence="10">
    <location>
        <begin position="122"/>
        <end position="338"/>
    </location>
</feature>
<evidence type="ECO:0000256" key="8">
    <source>
        <dbReference type="ARBA" id="ARBA00023136"/>
    </source>
</evidence>
<evidence type="ECO:0000259" key="10">
    <source>
        <dbReference type="PROSITE" id="PS50109"/>
    </source>
</evidence>
<dbReference type="Pfam" id="PF02518">
    <property type="entry name" value="HATPase_c"/>
    <property type="match status" value="1"/>
</dbReference>